<accession>A0ACC1I3D8</accession>
<keyword evidence="2" id="KW-1185">Reference proteome</keyword>
<sequence>MHYPKHEGKENNDKYIGAGARFRGSEVQRVGGSEVQRVGGSEGRRFRGPEVQRLRGPQVHRSTGPQVHRSTGPQVQRYCFSTITSSAYTDSICGTSMPSCLATAIGLPKMTSCSIG</sequence>
<organism evidence="1 2">
    <name type="scientific">Kickxella alabastrina</name>
    <dbReference type="NCBI Taxonomy" id="61397"/>
    <lineage>
        <taxon>Eukaryota</taxon>
        <taxon>Fungi</taxon>
        <taxon>Fungi incertae sedis</taxon>
        <taxon>Zoopagomycota</taxon>
        <taxon>Kickxellomycotina</taxon>
        <taxon>Kickxellomycetes</taxon>
        <taxon>Kickxellales</taxon>
        <taxon>Kickxellaceae</taxon>
        <taxon>Kickxella</taxon>
    </lineage>
</organism>
<reference evidence="1" key="1">
    <citation type="submission" date="2022-07" db="EMBL/GenBank/DDBJ databases">
        <title>Phylogenomic reconstructions and comparative analyses of Kickxellomycotina fungi.</title>
        <authorList>
            <person name="Reynolds N.K."/>
            <person name="Stajich J.E."/>
            <person name="Barry K."/>
            <person name="Grigoriev I.V."/>
            <person name="Crous P."/>
            <person name="Smith M.E."/>
        </authorList>
    </citation>
    <scope>NUCLEOTIDE SEQUENCE</scope>
    <source>
        <strain evidence="1">Benny 63K</strain>
    </source>
</reference>
<feature type="non-terminal residue" evidence="1">
    <location>
        <position position="116"/>
    </location>
</feature>
<dbReference type="EMBL" id="JANBPG010002261">
    <property type="protein sequence ID" value="KAJ1886435.1"/>
    <property type="molecule type" value="Genomic_DNA"/>
</dbReference>
<name>A0ACC1I3D8_9FUNG</name>
<comment type="caution">
    <text evidence="1">The sequence shown here is derived from an EMBL/GenBank/DDBJ whole genome shotgun (WGS) entry which is preliminary data.</text>
</comment>
<protein>
    <submittedName>
        <fullName evidence="1">Uncharacterized protein</fullName>
    </submittedName>
</protein>
<proteinExistence type="predicted"/>
<evidence type="ECO:0000313" key="1">
    <source>
        <dbReference type="EMBL" id="KAJ1886435.1"/>
    </source>
</evidence>
<evidence type="ECO:0000313" key="2">
    <source>
        <dbReference type="Proteomes" id="UP001150581"/>
    </source>
</evidence>
<gene>
    <name evidence="1" type="ORF">LPJ66_009635</name>
</gene>
<dbReference type="Proteomes" id="UP001150581">
    <property type="component" value="Unassembled WGS sequence"/>
</dbReference>